<protein>
    <submittedName>
        <fullName evidence="8">Recombinase family protein</fullName>
    </submittedName>
</protein>
<dbReference type="PANTHER" id="PTHR30461:SF26">
    <property type="entry name" value="RESOLVASE HOMOLOG YNEB"/>
    <property type="match status" value="1"/>
</dbReference>
<comment type="similarity">
    <text evidence="1">Belongs to the site-specific recombinase resolvase family.</text>
</comment>
<dbReference type="Gene3D" id="3.40.50.1390">
    <property type="entry name" value="Resolvase, N-terminal catalytic domain"/>
    <property type="match status" value="1"/>
</dbReference>
<dbReference type="InterPro" id="IPR006118">
    <property type="entry name" value="Recombinase_CS"/>
</dbReference>
<dbReference type="PROSITE" id="PS51736">
    <property type="entry name" value="RECOMBINASES_3"/>
    <property type="match status" value="1"/>
</dbReference>
<dbReference type="InterPro" id="IPR050639">
    <property type="entry name" value="SSR_resolvase"/>
</dbReference>
<feature type="active site" description="O-(5'-phospho-DNA)-serine intermediate" evidence="5 6">
    <location>
        <position position="10"/>
    </location>
</feature>
<keyword evidence="3" id="KW-0238">DNA-binding</keyword>
<evidence type="ECO:0000256" key="3">
    <source>
        <dbReference type="ARBA" id="ARBA00023125"/>
    </source>
</evidence>
<keyword evidence="2" id="KW-0229">DNA integration</keyword>
<dbReference type="GO" id="GO:0003677">
    <property type="term" value="F:DNA binding"/>
    <property type="evidence" value="ECO:0007669"/>
    <property type="project" value="UniProtKB-KW"/>
</dbReference>
<evidence type="ECO:0000256" key="1">
    <source>
        <dbReference type="ARBA" id="ARBA00009913"/>
    </source>
</evidence>
<dbReference type="PROSITE" id="PS00398">
    <property type="entry name" value="RECOMBINASES_2"/>
    <property type="match status" value="1"/>
</dbReference>
<evidence type="ECO:0000256" key="2">
    <source>
        <dbReference type="ARBA" id="ARBA00022908"/>
    </source>
</evidence>
<dbReference type="InterPro" id="IPR006119">
    <property type="entry name" value="Resolv_N"/>
</dbReference>
<dbReference type="GO" id="GO:0000150">
    <property type="term" value="F:DNA strand exchange activity"/>
    <property type="evidence" value="ECO:0007669"/>
    <property type="project" value="InterPro"/>
</dbReference>
<feature type="domain" description="Resolvase/invertase-type recombinase catalytic" evidence="7">
    <location>
        <begin position="2"/>
        <end position="140"/>
    </location>
</feature>
<evidence type="ECO:0000256" key="6">
    <source>
        <dbReference type="PROSITE-ProRule" id="PRU10137"/>
    </source>
</evidence>
<dbReference type="PROSITE" id="PS00397">
    <property type="entry name" value="RECOMBINASES_1"/>
    <property type="match status" value="1"/>
</dbReference>
<dbReference type="Proteomes" id="UP000521358">
    <property type="component" value="Unassembled WGS sequence"/>
</dbReference>
<organism evidence="8 9">
    <name type="scientific">Vagococcus fluvialis</name>
    <dbReference type="NCBI Taxonomy" id="2738"/>
    <lineage>
        <taxon>Bacteria</taxon>
        <taxon>Bacillati</taxon>
        <taxon>Bacillota</taxon>
        <taxon>Bacilli</taxon>
        <taxon>Lactobacillales</taxon>
        <taxon>Enterococcaceae</taxon>
        <taxon>Vagococcus</taxon>
    </lineage>
</organism>
<dbReference type="Pfam" id="PF00239">
    <property type="entry name" value="Resolvase"/>
    <property type="match status" value="1"/>
</dbReference>
<accession>A0A7X6I344</accession>
<gene>
    <name evidence="8" type="ORF">HED35_08105</name>
</gene>
<name>A0A7X6I344_9ENTE</name>
<dbReference type="SMART" id="SM00857">
    <property type="entry name" value="Resolvase"/>
    <property type="match status" value="1"/>
</dbReference>
<dbReference type="AlphaFoldDB" id="A0A7X6I344"/>
<dbReference type="PANTHER" id="PTHR30461">
    <property type="entry name" value="DNA-INVERTASE FROM LAMBDOID PROPHAGE"/>
    <property type="match status" value="1"/>
</dbReference>
<evidence type="ECO:0000313" key="8">
    <source>
        <dbReference type="EMBL" id="NKC68046.1"/>
    </source>
</evidence>
<dbReference type="CDD" id="cd03768">
    <property type="entry name" value="SR_ResInv"/>
    <property type="match status" value="1"/>
</dbReference>
<dbReference type="GO" id="GO:0015074">
    <property type="term" value="P:DNA integration"/>
    <property type="evidence" value="ECO:0007669"/>
    <property type="project" value="UniProtKB-KW"/>
</dbReference>
<proteinExistence type="inferred from homology"/>
<dbReference type="SUPFAM" id="SSF53041">
    <property type="entry name" value="Resolvase-like"/>
    <property type="match status" value="1"/>
</dbReference>
<evidence type="ECO:0000256" key="5">
    <source>
        <dbReference type="PIRSR" id="PIRSR606118-50"/>
    </source>
</evidence>
<comment type="caution">
    <text evidence="8">The sequence shown here is derived from an EMBL/GenBank/DDBJ whole genome shotgun (WGS) entry which is preliminary data.</text>
</comment>
<keyword evidence="4" id="KW-0233">DNA recombination</keyword>
<reference evidence="8 9" key="1">
    <citation type="submission" date="2020-03" db="EMBL/GenBank/DDBJ databases">
        <title>Bacterial samples isolated from urine from healthy bovine heifers (Gyr breed).</title>
        <authorList>
            <person name="Giannattasio-Ferraz S."/>
            <person name="Maskeri L."/>
            <person name="Penido A."/>
            <person name="Barbosa-Stancioli E.F."/>
            <person name="Putonti C."/>
        </authorList>
    </citation>
    <scope>NUCLEOTIDE SEQUENCE [LARGE SCALE GENOMIC DNA]</scope>
    <source>
        <strain evidence="8 9">UFMG-H7</strain>
    </source>
</reference>
<dbReference type="RefSeq" id="WP_167807287.1">
    <property type="nucleotide sequence ID" value="NZ_JAAVMB010000008.1"/>
</dbReference>
<sequence>MARIGYARVSSAGQSLERQLKALESCSKVFQEKVSGKGLERAKLASMLHFLRSGDIVVVAELDRLGRNNKDLTSIMETIRSKGATLEILSFPSFNGIEDINLRELLNGIMLELFKYQAESERKRIKERQAQGIQLAKEQGKYTGRKPKYCDFNDPNLKHAIELYESGEYTMKTVSNMTRIPLSTFSRYYKKFQETKKS</sequence>
<evidence type="ECO:0000313" key="9">
    <source>
        <dbReference type="Proteomes" id="UP000521358"/>
    </source>
</evidence>
<evidence type="ECO:0000259" key="7">
    <source>
        <dbReference type="PROSITE" id="PS51736"/>
    </source>
</evidence>
<dbReference type="InterPro" id="IPR036162">
    <property type="entry name" value="Resolvase-like_N_sf"/>
</dbReference>
<dbReference type="EMBL" id="JAAVMB010000008">
    <property type="protein sequence ID" value="NKC68046.1"/>
    <property type="molecule type" value="Genomic_DNA"/>
</dbReference>
<evidence type="ECO:0000256" key="4">
    <source>
        <dbReference type="ARBA" id="ARBA00023172"/>
    </source>
</evidence>